<feature type="compositionally biased region" description="Polar residues" evidence="1">
    <location>
        <begin position="395"/>
        <end position="407"/>
    </location>
</feature>
<evidence type="ECO:0000313" key="2">
    <source>
        <dbReference type="EMBL" id="CAB4987144.1"/>
    </source>
</evidence>
<dbReference type="EMBL" id="CAFBOS010000033">
    <property type="protein sequence ID" value="CAB4987144.1"/>
    <property type="molecule type" value="Genomic_DNA"/>
</dbReference>
<gene>
    <name evidence="2" type="ORF">UFOPK3967_00765</name>
</gene>
<dbReference type="AlphaFoldDB" id="A0A6J7NAT4"/>
<feature type="region of interest" description="Disordered" evidence="1">
    <location>
        <begin position="393"/>
        <end position="414"/>
    </location>
</feature>
<reference evidence="2" key="1">
    <citation type="submission" date="2020-05" db="EMBL/GenBank/DDBJ databases">
        <authorList>
            <person name="Chiriac C."/>
            <person name="Salcher M."/>
            <person name="Ghai R."/>
            <person name="Kavagutti S V."/>
        </authorList>
    </citation>
    <scope>NUCLEOTIDE SEQUENCE</scope>
</reference>
<feature type="compositionally biased region" description="Basic and acidic residues" evidence="1">
    <location>
        <begin position="1"/>
        <end position="20"/>
    </location>
</feature>
<evidence type="ECO:0000256" key="1">
    <source>
        <dbReference type="SAM" id="MobiDB-lite"/>
    </source>
</evidence>
<protein>
    <submittedName>
        <fullName evidence="2">Unannotated protein</fullName>
    </submittedName>
</protein>
<feature type="region of interest" description="Disordered" evidence="1">
    <location>
        <begin position="1"/>
        <end position="41"/>
    </location>
</feature>
<name>A0A6J7NAT4_9ZZZZ</name>
<accession>A0A6J7NAT4</accession>
<proteinExistence type="predicted"/>
<sequence>MPQGSEVERRVAGHSDHEHGAAGCDDSQSVGERGLASDTVDDGAHATGEVVADDQRTCGAAQRPRELVRCDDLVSAEGFGERALLGVLRGDDDACVGTDRPGCRDREQPERTCTDERDVVRGDRSCRVHGARHRLDEHGRFVGHLIRHDQQLRRVRHHGHRPAAAGGLTEPALQPRLEMAERDALAQVDGTARARVAHRREATRRAVQHRYQHGASAVVEVTHDLVAHDERERNDGLEVARRRTIDGGEVAAADAGQARPQPHPVGIGELRDIDVFELQRAVLRAPSGHHASGDCRRGELGDLALEAQRLHAIALVSSPGLMRSPLCRRRGSCDRPVSSPGLMRSPRVVAGAHAIAPRRGGAMGSRRPGAPGALWKSSINQPRLRAIDARRVSGLTATGKPTASSMGRSLDESA</sequence>
<organism evidence="2">
    <name type="scientific">freshwater metagenome</name>
    <dbReference type="NCBI Taxonomy" id="449393"/>
    <lineage>
        <taxon>unclassified sequences</taxon>
        <taxon>metagenomes</taxon>
        <taxon>ecological metagenomes</taxon>
    </lineage>
</organism>